<dbReference type="GO" id="GO:0031261">
    <property type="term" value="C:DNA replication preinitiation complex"/>
    <property type="evidence" value="ECO:0007669"/>
    <property type="project" value="TreeGrafter"/>
</dbReference>
<keyword evidence="4" id="KW-0238">DNA-binding</keyword>
<feature type="domain" description="Origin recognition complex subunit 3 winged helix C-terminal" evidence="7">
    <location>
        <begin position="544"/>
        <end position="668"/>
    </location>
</feature>
<dbReference type="GO" id="GO:0005656">
    <property type="term" value="C:nuclear pre-replicative complex"/>
    <property type="evidence" value="ECO:0007669"/>
    <property type="project" value="TreeGrafter"/>
</dbReference>
<dbReference type="Pfam" id="PF07034">
    <property type="entry name" value="ORC3_N"/>
    <property type="match status" value="1"/>
</dbReference>
<comment type="subcellular location">
    <subcellularLocation>
        <location evidence="1">Nucleus</location>
    </subcellularLocation>
</comment>
<dbReference type="InterPro" id="IPR045667">
    <property type="entry name" value="ORC3_N"/>
</dbReference>
<evidence type="ECO:0000259" key="6">
    <source>
        <dbReference type="Pfam" id="PF07034"/>
    </source>
</evidence>
<dbReference type="Proteomes" id="UP000305362">
    <property type="component" value="Unassembled WGS sequence"/>
</dbReference>
<dbReference type="Pfam" id="PF18137">
    <property type="entry name" value="WHD_ORC"/>
    <property type="match status" value="1"/>
</dbReference>
<sequence length="684" mass="78143">MEADTRAVSVSRRRLPKKSTGSYLPSFDWDIDNGNLIRTQAFQACRNSLHARAHEVMARLLEGVADDAFEVLQSSPDIDIVDEIPTCVLISHEPTSNLVILKRLKDLTDSADFITLELGWQEFGSTPSLQNGIKSIVAGILDKYAEESNLKSYINHTLNISDFNTIYRWYEDTFSDEIKPKIVLTLRDFEALPPPLVQDFISLLSYYRKLIPVHLVICVDSSPAAVYRLLPRYTIVQLAMSQVAAPSANETFEAVIGELFFSIYYDAPFALDSTAYDVLFDTFNHSQNSFEHLLHTIDMQLLDHFFQPHSIFFNTDVLHSNMIKDDKVWRYVLSLSSTISYLRQGRDAVDHNLCKEILAEKVNSKGLLKSLVRLRKAFTKSLADENDAFQALIFLRSFIHSVVPDSKEFIPNKRALMQGKMHGELSKPISRAVQNISLMSKTQLYDWLGGYLATYPQGNSQKLANKQLEKFEETFVDNNGEVKLKNKDHTTRDPKFVEFAENCANDWTEFFTSTLIEEKVIPFQEIWTLYTSVDLQMIVNPSPRHAILTALRHPEKLLSQHYEDISNDDVVPSTLTPDITIAFRCYTEGGKLLNLSDWFTAFKAVLNVDEEKKSEKSSKKRKGETIDEDEMEVQKQARFTQAVNELDSIGFLKKASARNRNIVARTVFLKVEDDNDNEFDENEE</sequence>
<dbReference type="AlphaFoldDB" id="A0AB38MYA1"/>
<dbReference type="Proteomes" id="UP000309601">
    <property type="component" value="Unassembled WGS sequence"/>
</dbReference>
<evidence type="ECO:0000313" key="8">
    <source>
        <dbReference type="EMBL" id="TIC67171.1"/>
    </source>
</evidence>
<evidence type="ECO:0000313" key="10">
    <source>
        <dbReference type="Proteomes" id="UP000305362"/>
    </source>
</evidence>
<dbReference type="PANTHER" id="PTHR12748:SF0">
    <property type="entry name" value="ORIGIN RECOGNITION COMPLEX SUBUNIT 3"/>
    <property type="match status" value="1"/>
</dbReference>
<protein>
    <recommendedName>
        <fullName evidence="12">Origin recognition complex subunit 3</fullName>
    </recommendedName>
</protein>
<dbReference type="CDD" id="cd20704">
    <property type="entry name" value="Orc3"/>
    <property type="match status" value="1"/>
</dbReference>
<dbReference type="InterPro" id="IPR020795">
    <property type="entry name" value="ORC3"/>
</dbReference>
<accession>A0AB38MYA1</accession>
<evidence type="ECO:0000256" key="4">
    <source>
        <dbReference type="ARBA" id="ARBA00023125"/>
    </source>
</evidence>
<dbReference type="GO" id="GO:0006270">
    <property type="term" value="P:DNA replication initiation"/>
    <property type="evidence" value="ECO:0007669"/>
    <property type="project" value="TreeGrafter"/>
</dbReference>
<dbReference type="PANTHER" id="PTHR12748">
    <property type="entry name" value="ORIGIN RECOGNITION COMPLEX SUBUNIT 3"/>
    <property type="match status" value="1"/>
</dbReference>
<keyword evidence="3" id="KW-0235">DNA replication</keyword>
<evidence type="ECO:0000256" key="3">
    <source>
        <dbReference type="ARBA" id="ARBA00022705"/>
    </source>
</evidence>
<evidence type="ECO:0000259" key="7">
    <source>
        <dbReference type="Pfam" id="PF18137"/>
    </source>
</evidence>
<name>A0AB38MYA1_9BASI</name>
<evidence type="ECO:0000256" key="1">
    <source>
        <dbReference type="ARBA" id="ARBA00004123"/>
    </source>
</evidence>
<feature type="domain" description="Origin recognition complex subunit 3 N-terminal" evidence="6">
    <location>
        <begin position="38"/>
        <end position="311"/>
    </location>
</feature>
<gene>
    <name evidence="8" type="ORF">E3Q02_01614</name>
    <name evidence="9" type="ORF">E3Q03_01674</name>
</gene>
<evidence type="ECO:0000313" key="9">
    <source>
        <dbReference type="EMBL" id="TIC68298.1"/>
    </source>
</evidence>
<comment type="caution">
    <text evidence="8">The sequence shown here is derived from an EMBL/GenBank/DDBJ whole genome shotgun (WGS) entry which is preliminary data.</text>
</comment>
<dbReference type="EMBL" id="SPRV01000013">
    <property type="protein sequence ID" value="TIC68298.1"/>
    <property type="molecule type" value="Genomic_DNA"/>
</dbReference>
<dbReference type="GO" id="GO:0003688">
    <property type="term" value="F:DNA replication origin binding"/>
    <property type="evidence" value="ECO:0007669"/>
    <property type="project" value="TreeGrafter"/>
</dbReference>
<proteinExistence type="inferred from homology"/>
<dbReference type="GO" id="GO:0005664">
    <property type="term" value="C:nuclear origin of replication recognition complex"/>
    <property type="evidence" value="ECO:0007669"/>
    <property type="project" value="InterPro"/>
</dbReference>
<comment type="similarity">
    <text evidence="2">Belongs to the ORC3 family.</text>
</comment>
<keyword evidence="5" id="KW-0539">Nucleus</keyword>
<evidence type="ECO:0008006" key="12">
    <source>
        <dbReference type="Google" id="ProtNLM"/>
    </source>
</evidence>
<organism evidence="8 11">
    <name type="scientific">Wallemia mellicola</name>
    <dbReference type="NCBI Taxonomy" id="1708541"/>
    <lineage>
        <taxon>Eukaryota</taxon>
        <taxon>Fungi</taxon>
        <taxon>Dikarya</taxon>
        <taxon>Basidiomycota</taxon>
        <taxon>Wallemiomycotina</taxon>
        <taxon>Wallemiomycetes</taxon>
        <taxon>Wallemiales</taxon>
        <taxon>Wallemiaceae</taxon>
        <taxon>Wallemia</taxon>
    </lineage>
</organism>
<evidence type="ECO:0000313" key="11">
    <source>
        <dbReference type="Proteomes" id="UP000309601"/>
    </source>
</evidence>
<reference evidence="10 11" key="1">
    <citation type="submission" date="2019-03" db="EMBL/GenBank/DDBJ databases">
        <title>Sequencing 25 genomes of Wallemia mellicola.</title>
        <authorList>
            <person name="Gostincar C."/>
        </authorList>
    </citation>
    <scope>NUCLEOTIDE SEQUENCE [LARGE SCALE GENOMIC DNA]</scope>
    <source>
        <strain evidence="8 11">EXF-1274</strain>
        <strain evidence="9 10">EXF-1277</strain>
    </source>
</reference>
<dbReference type="InterPro" id="IPR040855">
    <property type="entry name" value="ORC_WH_C"/>
</dbReference>
<dbReference type="EMBL" id="SPRW01000013">
    <property type="protein sequence ID" value="TIC67171.1"/>
    <property type="molecule type" value="Genomic_DNA"/>
</dbReference>
<evidence type="ECO:0000256" key="5">
    <source>
        <dbReference type="ARBA" id="ARBA00023242"/>
    </source>
</evidence>
<evidence type="ECO:0000256" key="2">
    <source>
        <dbReference type="ARBA" id="ARBA00010977"/>
    </source>
</evidence>